<gene>
    <name evidence="2" type="ORF">EIY72_16425</name>
</gene>
<evidence type="ECO:0000259" key="1">
    <source>
        <dbReference type="Pfam" id="PF13302"/>
    </source>
</evidence>
<dbReference type="SUPFAM" id="SSF55729">
    <property type="entry name" value="Acyl-CoA N-acyltransferases (Nat)"/>
    <property type="match status" value="1"/>
</dbReference>
<dbReference type="PANTHER" id="PTHR43610">
    <property type="entry name" value="BLL6696 PROTEIN"/>
    <property type="match status" value="1"/>
</dbReference>
<dbReference type="Pfam" id="PF13302">
    <property type="entry name" value="Acetyltransf_3"/>
    <property type="match status" value="1"/>
</dbReference>
<dbReference type="Gene3D" id="3.40.630.30">
    <property type="match status" value="1"/>
</dbReference>
<feature type="domain" description="N-acetyltransferase" evidence="1">
    <location>
        <begin position="17"/>
        <end position="149"/>
    </location>
</feature>
<keyword evidence="3" id="KW-1185">Reference proteome</keyword>
<dbReference type="EMBL" id="RRZK01000022">
    <property type="protein sequence ID" value="TDB60931.1"/>
    <property type="molecule type" value="Genomic_DNA"/>
</dbReference>
<organism evidence="2 3">
    <name type="scientific">Pseudomonas vancouverensis</name>
    <dbReference type="NCBI Taxonomy" id="95300"/>
    <lineage>
        <taxon>Bacteria</taxon>
        <taxon>Pseudomonadati</taxon>
        <taxon>Pseudomonadota</taxon>
        <taxon>Gammaproteobacteria</taxon>
        <taxon>Pseudomonadales</taxon>
        <taxon>Pseudomonadaceae</taxon>
        <taxon>Pseudomonas</taxon>
    </lineage>
</organism>
<dbReference type="PANTHER" id="PTHR43610:SF1">
    <property type="entry name" value="N-ACETYLTRANSFERASE DOMAIN-CONTAINING PROTEIN"/>
    <property type="match status" value="1"/>
</dbReference>
<accession>A0A1H2NGR8</accession>
<dbReference type="InterPro" id="IPR016181">
    <property type="entry name" value="Acyl_CoA_acyltransferase"/>
</dbReference>
<dbReference type="Proteomes" id="UP000295254">
    <property type="component" value="Unassembled WGS sequence"/>
</dbReference>
<name>A0A1H2NGR8_PSEVA</name>
<reference evidence="3" key="1">
    <citation type="journal article" date="2019" name="bioRxiv">
        <title>Bacterially produced spermidine induces plant systemic susceptibility to pathogens.</title>
        <authorList>
            <person name="Melnyk R.A."/>
            <person name="Beskrovnaya P.A."/>
            <person name="Liu Z."/>
            <person name="Song Y."/>
            <person name="Haney C.H."/>
        </authorList>
    </citation>
    <scope>NUCLEOTIDE SEQUENCE [LARGE SCALE GENOMIC DNA]</scope>
    <source>
        <strain evidence="3">Dha-51</strain>
    </source>
</reference>
<dbReference type="STRING" id="95300.SAMN05216558_2233"/>
<keyword evidence="2" id="KW-0808">Transferase</keyword>
<dbReference type="AlphaFoldDB" id="A0A1H2NGR8"/>
<proteinExistence type="predicted"/>
<protein>
    <submittedName>
        <fullName evidence="2">N-acetyltransferase</fullName>
    </submittedName>
</protein>
<dbReference type="OrthoDB" id="9801656at2"/>
<dbReference type="InterPro" id="IPR000182">
    <property type="entry name" value="GNAT_dom"/>
</dbReference>
<evidence type="ECO:0000313" key="2">
    <source>
        <dbReference type="EMBL" id="TDB60931.1"/>
    </source>
</evidence>
<comment type="caution">
    <text evidence="2">The sequence shown here is derived from an EMBL/GenBank/DDBJ whole genome shotgun (WGS) entry which is preliminary data.</text>
</comment>
<dbReference type="RefSeq" id="WP_093221091.1">
    <property type="nucleotide sequence ID" value="NZ_LT629803.1"/>
</dbReference>
<evidence type="ECO:0000313" key="3">
    <source>
        <dbReference type="Proteomes" id="UP000295254"/>
    </source>
</evidence>
<dbReference type="GO" id="GO:0016747">
    <property type="term" value="F:acyltransferase activity, transferring groups other than amino-acyl groups"/>
    <property type="evidence" value="ECO:0007669"/>
    <property type="project" value="InterPro"/>
</dbReference>
<sequence length="183" mass="19921">MPAIPFDCQPTLTGPTLRLAPLAAADFAGLYRAASDPAIWAQHPATDRYKREVFEGYFASLLATKTALTVSDIDTGTIVGTSSYYTAPDIPDSLCIGFTFLVREKWGGASNHELKSLMLEHAFKACDRVYLHIAPTNLRSQHATLKLGAVHLYDAELDLSSGPRLCKCYGLDKAKWRSVQAGG</sequence>